<dbReference type="GO" id="GO:0016787">
    <property type="term" value="F:hydrolase activity"/>
    <property type="evidence" value="ECO:0007669"/>
    <property type="project" value="UniProtKB-KW"/>
</dbReference>
<dbReference type="EMBL" id="GEZM01096642">
    <property type="protein sequence ID" value="JAV54715.1"/>
    <property type="molecule type" value="Transcribed_RNA"/>
</dbReference>
<dbReference type="EMBL" id="GEZM01096639">
    <property type="protein sequence ID" value="JAV54721.1"/>
    <property type="molecule type" value="Transcribed_RNA"/>
</dbReference>
<keyword evidence="1" id="KW-0808">Transferase</keyword>
<evidence type="ECO:0000256" key="6">
    <source>
        <dbReference type="ARBA" id="ARBA00022918"/>
    </source>
</evidence>
<organism evidence="8">
    <name type="scientific">Photinus pyralis</name>
    <name type="common">Common eastern firefly</name>
    <name type="synonym">Lampyris pyralis</name>
    <dbReference type="NCBI Taxonomy" id="7054"/>
    <lineage>
        <taxon>Eukaryota</taxon>
        <taxon>Metazoa</taxon>
        <taxon>Ecdysozoa</taxon>
        <taxon>Arthropoda</taxon>
        <taxon>Hexapoda</taxon>
        <taxon>Insecta</taxon>
        <taxon>Pterygota</taxon>
        <taxon>Neoptera</taxon>
        <taxon>Endopterygota</taxon>
        <taxon>Coleoptera</taxon>
        <taxon>Polyphaga</taxon>
        <taxon>Elateriformia</taxon>
        <taxon>Elateroidea</taxon>
        <taxon>Lampyridae</taxon>
        <taxon>Lampyrinae</taxon>
        <taxon>Photinus</taxon>
    </lineage>
</organism>
<sequence>MPATQELEQFYHKFKMVPKKSLLTLAEHSILQRGIIHFKVITDHRSLKWLTSMEKPTARLARWIMHLQPYDFEVIYRKGEWNKVADALSRSYEEDGNPEAIAAVEDNEHSRRVSRI</sequence>
<dbReference type="PANTHER" id="PTHR37984:SF5">
    <property type="entry name" value="PROTEIN NYNRIN-LIKE"/>
    <property type="match status" value="1"/>
</dbReference>
<evidence type="ECO:0000256" key="2">
    <source>
        <dbReference type="ARBA" id="ARBA00022695"/>
    </source>
</evidence>
<evidence type="ECO:0000259" key="7">
    <source>
        <dbReference type="Pfam" id="PF17917"/>
    </source>
</evidence>
<keyword evidence="5" id="KW-0378">Hydrolase</keyword>
<dbReference type="GO" id="GO:0003964">
    <property type="term" value="F:RNA-directed DNA polymerase activity"/>
    <property type="evidence" value="ECO:0007669"/>
    <property type="project" value="UniProtKB-KW"/>
</dbReference>
<evidence type="ECO:0000256" key="4">
    <source>
        <dbReference type="ARBA" id="ARBA00022759"/>
    </source>
</evidence>
<evidence type="ECO:0000313" key="8">
    <source>
        <dbReference type="EMBL" id="JAV54749.1"/>
    </source>
</evidence>
<evidence type="ECO:0000256" key="1">
    <source>
        <dbReference type="ARBA" id="ARBA00022679"/>
    </source>
</evidence>
<keyword evidence="6" id="KW-0695">RNA-directed DNA polymerase</keyword>
<dbReference type="SUPFAM" id="SSF56672">
    <property type="entry name" value="DNA/RNA polymerases"/>
    <property type="match status" value="1"/>
</dbReference>
<dbReference type="InterPro" id="IPR050951">
    <property type="entry name" value="Retrovirus_Pol_polyprotein"/>
</dbReference>
<keyword evidence="3" id="KW-0540">Nuclease</keyword>
<keyword evidence="4" id="KW-0255">Endonuclease</keyword>
<evidence type="ECO:0000256" key="5">
    <source>
        <dbReference type="ARBA" id="ARBA00022801"/>
    </source>
</evidence>
<dbReference type="InterPro" id="IPR041373">
    <property type="entry name" value="RT_RNaseH"/>
</dbReference>
<evidence type="ECO:0000256" key="3">
    <source>
        <dbReference type="ARBA" id="ARBA00022722"/>
    </source>
</evidence>
<proteinExistence type="predicted"/>
<dbReference type="GO" id="GO:0004519">
    <property type="term" value="F:endonuclease activity"/>
    <property type="evidence" value="ECO:0007669"/>
    <property type="project" value="UniProtKB-KW"/>
</dbReference>
<accession>A0A1Y1JZK9</accession>
<reference evidence="8" key="1">
    <citation type="journal article" date="2016" name="Sci. Rep.">
        <title>Molecular characterization of firefly nuptial gifts: a multi-omics approach sheds light on postcopulatory sexual selection.</title>
        <authorList>
            <person name="Al-Wathiqui N."/>
            <person name="Fallon T.R."/>
            <person name="South A."/>
            <person name="Weng J.K."/>
            <person name="Lewis S.M."/>
        </authorList>
    </citation>
    <scope>NUCLEOTIDE SEQUENCE</scope>
</reference>
<dbReference type="PANTHER" id="PTHR37984">
    <property type="entry name" value="PROTEIN CBG26694"/>
    <property type="match status" value="1"/>
</dbReference>
<protein>
    <recommendedName>
        <fullName evidence="7">Reverse transcriptase RNase H-like domain-containing protein</fullName>
    </recommendedName>
</protein>
<dbReference type="EMBL" id="GEZM01096624">
    <property type="protein sequence ID" value="JAV54749.1"/>
    <property type="molecule type" value="Transcribed_RNA"/>
</dbReference>
<name>A0A1Y1JZK9_PHOPY</name>
<dbReference type="Pfam" id="PF17917">
    <property type="entry name" value="RT_RNaseH"/>
    <property type="match status" value="1"/>
</dbReference>
<dbReference type="AlphaFoldDB" id="A0A1Y1JZK9"/>
<dbReference type="InterPro" id="IPR043502">
    <property type="entry name" value="DNA/RNA_pol_sf"/>
</dbReference>
<feature type="domain" description="Reverse transcriptase RNase H-like" evidence="7">
    <location>
        <begin position="36"/>
        <end position="70"/>
    </location>
</feature>
<keyword evidence="2" id="KW-0548">Nucleotidyltransferase</keyword>